<evidence type="ECO:0000313" key="4">
    <source>
        <dbReference type="Proteomes" id="UP001163046"/>
    </source>
</evidence>
<protein>
    <recommendedName>
        <fullName evidence="2">Polysaccharide lyase family 8 central domain-containing protein</fullName>
    </recommendedName>
</protein>
<dbReference type="GO" id="GO:0006027">
    <property type="term" value="P:glycosaminoglycan catabolic process"/>
    <property type="evidence" value="ECO:0007669"/>
    <property type="project" value="InterPro"/>
</dbReference>
<dbReference type="OrthoDB" id="5980780at2759"/>
<dbReference type="InterPro" id="IPR039174">
    <property type="entry name" value="Chondroitin_ABC_lyase"/>
</dbReference>
<dbReference type="GO" id="GO:0030246">
    <property type="term" value="F:carbohydrate binding"/>
    <property type="evidence" value="ECO:0007669"/>
    <property type="project" value="InterPro"/>
</dbReference>
<evidence type="ECO:0000256" key="1">
    <source>
        <dbReference type="SAM" id="SignalP"/>
    </source>
</evidence>
<dbReference type="Proteomes" id="UP001163046">
    <property type="component" value="Unassembled WGS sequence"/>
</dbReference>
<dbReference type="InterPro" id="IPR003159">
    <property type="entry name" value="Lyase_8_central_dom"/>
</dbReference>
<dbReference type="InterPro" id="IPR014718">
    <property type="entry name" value="GH-type_carb-bd"/>
</dbReference>
<dbReference type="GO" id="GO:0016829">
    <property type="term" value="F:lyase activity"/>
    <property type="evidence" value="ECO:0007669"/>
    <property type="project" value="InterPro"/>
</dbReference>
<dbReference type="EMBL" id="MU826832">
    <property type="protein sequence ID" value="KAJ7373183.1"/>
    <property type="molecule type" value="Genomic_DNA"/>
</dbReference>
<sequence>MARCHMIKCESGIPGKMFLFPVLTGVALLLLDLASGQAVGRVVSERYNNEAYNVYSRAPSAEPSPEGHWTKNFAALSVHRRKDWVVTVKGFNRFVWDFESSTKKANPENAHGIFASHGSMLIANSEEALEAHDVNNGWDWTKTPGATTMSLTLLQTRLKKARNLVPFRLLEELHTKGQSLKSVEYLAWTSINQITSSLTKTIPIQILSSILRNLSSFFKMC</sequence>
<name>A0A9X0CT35_9CNID</name>
<reference evidence="3" key="1">
    <citation type="submission" date="2023-01" db="EMBL/GenBank/DDBJ databases">
        <title>Genome assembly of the deep-sea coral Lophelia pertusa.</title>
        <authorList>
            <person name="Herrera S."/>
            <person name="Cordes E."/>
        </authorList>
    </citation>
    <scope>NUCLEOTIDE SEQUENCE</scope>
    <source>
        <strain evidence="3">USNM1676648</strain>
        <tissue evidence="3">Polyp</tissue>
    </source>
</reference>
<gene>
    <name evidence="3" type="ORF">OS493_014331</name>
</gene>
<dbReference type="AlphaFoldDB" id="A0A9X0CT35"/>
<proteinExistence type="predicted"/>
<dbReference type="Gene3D" id="2.70.98.10">
    <property type="match status" value="1"/>
</dbReference>
<dbReference type="PANTHER" id="PTHR37322">
    <property type="match status" value="1"/>
</dbReference>
<comment type="caution">
    <text evidence="3">The sequence shown here is derived from an EMBL/GenBank/DDBJ whole genome shotgun (WGS) entry which is preliminary data.</text>
</comment>
<feature type="signal peptide" evidence="1">
    <location>
        <begin position="1"/>
        <end position="36"/>
    </location>
</feature>
<feature type="domain" description="Polysaccharide lyase family 8 central" evidence="2">
    <location>
        <begin position="78"/>
        <end position="152"/>
    </location>
</feature>
<evidence type="ECO:0000313" key="3">
    <source>
        <dbReference type="EMBL" id="KAJ7373183.1"/>
    </source>
</evidence>
<accession>A0A9X0CT35</accession>
<keyword evidence="4" id="KW-1185">Reference proteome</keyword>
<organism evidence="3 4">
    <name type="scientific">Desmophyllum pertusum</name>
    <dbReference type="NCBI Taxonomy" id="174260"/>
    <lineage>
        <taxon>Eukaryota</taxon>
        <taxon>Metazoa</taxon>
        <taxon>Cnidaria</taxon>
        <taxon>Anthozoa</taxon>
        <taxon>Hexacorallia</taxon>
        <taxon>Scleractinia</taxon>
        <taxon>Caryophylliina</taxon>
        <taxon>Caryophylliidae</taxon>
        <taxon>Desmophyllum</taxon>
    </lineage>
</organism>
<feature type="chain" id="PRO_5040747284" description="Polysaccharide lyase family 8 central domain-containing protein" evidence="1">
    <location>
        <begin position="37"/>
        <end position="221"/>
    </location>
</feature>
<evidence type="ECO:0000259" key="2">
    <source>
        <dbReference type="Pfam" id="PF02278"/>
    </source>
</evidence>
<dbReference type="Pfam" id="PF02278">
    <property type="entry name" value="Lyase_8"/>
    <property type="match status" value="1"/>
</dbReference>
<dbReference type="PANTHER" id="PTHR37322:SF3">
    <property type="entry name" value="CHONDROITIN SULFATE ABC EXOLYASE"/>
    <property type="match status" value="1"/>
</dbReference>
<dbReference type="GO" id="GO:0005975">
    <property type="term" value="P:carbohydrate metabolic process"/>
    <property type="evidence" value="ECO:0007669"/>
    <property type="project" value="InterPro"/>
</dbReference>
<dbReference type="GO" id="GO:0005576">
    <property type="term" value="C:extracellular region"/>
    <property type="evidence" value="ECO:0007669"/>
    <property type="project" value="InterPro"/>
</dbReference>
<dbReference type="SUPFAM" id="SSF74650">
    <property type="entry name" value="Galactose mutarotase-like"/>
    <property type="match status" value="1"/>
</dbReference>
<keyword evidence="1" id="KW-0732">Signal</keyword>
<dbReference type="InterPro" id="IPR011013">
    <property type="entry name" value="Gal_mutarotase_sf_dom"/>
</dbReference>